<dbReference type="RefSeq" id="WP_067012713.1">
    <property type="nucleotide sequence ID" value="NZ_FLOB01000001.1"/>
</dbReference>
<dbReference type="Gene3D" id="6.10.250.3150">
    <property type="match status" value="1"/>
</dbReference>
<evidence type="ECO:0000259" key="3">
    <source>
        <dbReference type="Pfam" id="PF01551"/>
    </source>
</evidence>
<evidence type="ECO:0000256" key="2">
    <source>
        <dbReference type="SAM" id="SignalP"/>
    </source>
</evidence>
<dbReference type="PANTHER" id="PTHR21666">
    <property type="entry name" value="PEPTIDASE-RELATED"/>
    <property type="match status" value="1"/>
</dbReference>
<accession>A0A1A8T4F2</accession>
<evidence type="ECO:0000313" key="5">
    <source>
        <dbReference type="Proteomes" id="UP000092544"/>
    </source>
</evidence>
<feature type="signal peptide" evidence="2">
    <location>
        <begin position="1"/>
        <end position="22"/>
    </location>
</feature>
<keyword evidence="2" id="KW-0732">Signal</keyword>
<dbReference type="InterPro" id="IPR016047">
    <property type="entry name" value="M23ase_b-sheet_dom"/>
</dbReference>
<dbReference type="STRING" id="1792290.MSP8886_00716"/>
<organism evidence="4 5">
    <name type="scientific">Marinomonas spartinae</name>
    <dbReference type="NCBI Taxonomy" id="1792290"/>
    <lineage>
        <taxon>Bacteria</taxon>
        <taxon>Pseudomonadati</taxon>
        <taxon>Pseudomonadota</taxon>
        <taxon>Gammaproteobacteria</taxon>
        <taxon>Oceanospirillales</taxon>
        <taxon>Oceanospirillaceae</taxon>
        <taxon>Marinomonas</taxon>
    </lineage>
</organism>
<dbReference type="Gene3D" id="2.70.70.10">
    <property type="entry name" value="Glucose Permease (Domain IIA)"/>
    <property type="match status" value="1"/>
</dbReference>
<dbReference type="OrthoDB" id="9784703at2"/>
<dbReference type="PANTHER" id="PTHR21666:SF270">
    <property type="entry name" value="MUREIN HYDROLASE ACTIVATOR ENVC"/>
    <property type="match status" value="1"/>
</dbReference>
<dbReference type="SUPFAM" id="SSF51261">
    <property type="entry name" value="Duplicated hybrid motif"/>
    <property type="match status" value="1"/>
</dbReference>
<keyword evidence="1" id="KW-0175">Coiled coil</keyword>
<feature type="coiled-coil region" evidence="1">
    <location>
        <begin position="197"/>
        <end position="248"/>
    </location>
</feature>
<gene>
    <name evidence="4" type="primary">envC</name>
    <name evidence="4" type="ORF">MSP8886_00716</name>
</gene>
<name>A0A1A8T4F2_9GAMM</name>
<dbReference type="EMBL" id="FLOB01000001">
    <property type="protein sequence ID" value="SBS26827.1"/>
    <property type="molecule type" value="Genomic_DNA"/>
</dbReference>
<dbReference type="InterPro" id="IPR011055">
    <property type="entry name" value="Dup_hybrid_motif"/>
</dbReference>
<dbReference type="Proteomes" id="UP000092544">
    <property type="component" value="Unassembled WGS sequence"/>
</dbReference>
<dbReference type="Pfam" id="PF01551">
    <property type="entry name" value="Peptidase_M23"/>
    <property type="match status" value="1"/>
</dbReference>
<dbReference type="InterPro" id="IPR050570">
    <property type="entry name" value="Cell_wall_metabolism_enzyme"/>
</dbReference>
<feature type="domain" description="M23ase beta-sheet core" evidence="3">
    <location>
        <begin position="285"/>
        <end position="376"/>
    </location>
</feature>
<feature type="chain" id="PRO_5008378772" evidence="2">
    <location>
        <begin position="23"/>
        <end position="383"/>
    </location>
</feature>
<sequence length="383" mass="43269">MAVFCRHVLCWFFLLLSSVSWAATASNSAPQTPEQAKQQIEALKKDLQKLNRWMREVKSQRSDVENQLESKEKAIQNLMKQIDQLKESLKKGEKQLSKLKIQQGDLQLSIQQQNSQIAAQLRAVYRSGKQEAIKFLLNGSGKDVDRLVHYNRYVSDARQSLINGYASQVNDLNLVEKSIRSKRAQQAQEQASLLTQRDKLKKEKQSRRQLLAKLDQDLKKGSQRSEQIKKNQKQLESVLKQLEEALADIKLPDQDVPFSSQKGKLVSPLRPLVKLPSDGSINLGGVTLKGKEGEPVHAIFNGRVVFADWLRGFGFLLIIDHGNGYMSLYGYNQSLLKEVGEWVNANDVIATVGSSGGRSEPALFFAIRHDGTPLKPLAWIRRR</sequence>
<dbReference type="AlphaFoldDB" id="A0A1A8T4F2"/>
<evidence type="ECO:0000313" key="4">
    <source>
        <dbReference type="EMBL" id="SBS26827.1"/>
    </source>
</evidence>
<protein>
    <submittedName>
        <fullName evidence="4">Murein hydrolase activator EnvC</fullName>
    </submittedName>
</protein>
<proteinExistence type="predicted"/>
<dbReference type="GO" id="GO:0004222">
    <property type="term" value="F:metalloendopeptidase activity"/>
    <property type="evidence" value="ECO:0007669"/>
    <property type="project" value="TreeGrafter"/>
</dbReference>
<keyword evidence="5" id="KW-1185">Reference proteome</keyword>
<dbReference type="CDD" id="cd12797">
    <property type="entry name" value="M23_peptidase"/>
    <property type="match status" value="1"/>
</dbReference>
<keyword evidence="4" id="KW-0378">Hydrolase</keyword>
<feature type="coiled-coil region" evidence="1">
    <location>
        <begin position="40"/>
        <end position="102"/>
    </location>
</feature>
<reference evidence="4 5" key="1">
    <citation type="submission" date="2016-06" db="EMBL/GenBank/DDBJ databases">
        <authorList>
            <person name="Kjaerup R.B."/>
            <person name="Dalgaard T.S."/>
            <person name="Juul-Madsen H.R."/>
        </authorList>
    </citation>
    <scope>NUCLEOTIDE SEQUENCE [LARGE SCALE GENOMIC DNA]</scope>
    <source>
        <strain evidence="4 5">CECT 8886</strain>
    </source>
</reference>
<evidence type="ECO:0000256" key="1">
    <source>
        <dbReference type="SAM" id="Coils"/>
    </source>
</evidence>